<dbReference type="KEGG" id="abac:LuPra_04698"/>
<keyword evidence="2" id="KW-1185">Reference proteome</keyword>
<dbReference type="EMBL" id="CP015136">
    <property type="protein sequence ID" value="AMY11448.1"/>
    <property type="molecule type" value="Genomic_DNA"/>
</dbReference>
<dbReference type="Proteomes" id="UP000076079">
    <property type="component" value="Chromosome"/>
</dbReference>
<evidence type="ECO:0000313" key="1">
    <source>
        <dbReference type="EMBL" id="AMY11448.1"/>
    </source>
</evidence>
<reference evidence="1 2" key="1">
    <citation type="journal article" date="2016" name="Genome Announc.">
        <title>First Complete Genome Sequence of a Subdivision 6 Acidobacterium Strain.</title>
        <authorList>
            <person name="Huang S."/>
            <person name="Vieira S."/>
            <person name="Bunk B."/>
            <person name="Riedel T."/>
            <person name="Sproer C."/>
            <person name="Overmann J."/>
        </authorList>
    </citation>
    <scope>NUCLEOTIDE SEQUENCE [LARGE SCALE GENOMIC DNA]</scope>
    <source>
        <strain evidence="2">DSM 100886 HEG_-6_39</strain>
    </source>
</reference>
<organism evidence="1 2">
    <name type="scientific">Luteitalea pratensis</name>
    <dbReference type="NCBI Taxonomy" id="1855912"/>
    <lineage>
        <taxon>Bacteria</taxon>
        <taxon>Pseudomonadati</taxon>
        <taxon>Acidobacteriota</taxon>
        <taxon>Vicinamibacteria</taxon>
        <taxon>Vicinamibacterales</taxon>
        <taxon>Vicinamibacteraceae</taxon>
        <taxon>Luteitalea</taxon>
    </lineage>
</organism>
<name>A0A143PTG3_LUTPR</name>
<dbReference type="AlphaFoldDB" id="A0A143PTG3"/>
<protein>
    <submittedName>
        <fullName evidence="1">Uncharacterized protein</fullName>
    </submittedName>
</protein>
<reference evidence="2" key="2">
    <citation type="submission" date="2016-04" db="EMBL/GenBank/DDBJ databases">
        <title>First Complete Genome Sequence of a Subdivision 6 Acidobacterium.</title>
        <authorList>
            <person name="Huang S."/>
            <person name="Vieira S."/>
            <person name="Bunk B."/>
            <person name="Riedel T."/>
            <person name="Sproeer C."/>
            <person name="Overmann J."/>
        </authorList>
    </citation>
    <scope>NUCLEOTIDE SEQUENCE [LARGE SCALE GENOMIC DNA]</scope>
    <source>
        <strain evidence="2">DSM 100886 HEG_-6_39</strain>
    </source>
</reference>
<proteinExistence type="predicted"/>
<gene>
    <name evidence="1" type="ORF">LuPra_04698</name>
</gene>
<sequence>MNVGTRPSLTRGKIMIQSEGAEIFVRRVDLYPLPKR</sequence>
<accession>A0A143PTG3</accession>
<evidence type="ECO:0000313" key="2">
    <source>
        <dbReference type="Proteomes" id="UP000076079"/>
    </source>
</evidence>
<dbReference type="STRING" id="1855912.LuPra_04698"/>